<sequence length="374" mass="43006">MFQNLKIPILATFIIMALFIFQSYEIINLSSKDEYSKNMFELLEYEGKIRKALDKNETLPISLTYRYGVFDLKEKQIVSNLDARPSDLKFITRQENGHLFYKTYFSADGEFYYLVLAKKQNAARILFVAALTLAFALVVVFFALYLSFVSGIKPYKDAKKYMNNFFNDAMHELKTPLGVIGINLEMLGLDNKYVTRMRSALKQMQVTYEDTEYYIKRGYILFPPEILNLSEFCLERARYMRGIAMAKNIKIYDFVEPNLQIFMSKIEAGRLIDNNLSNAVKYSREGGIINLRLFEKSGKIVLVVEDEGEGIKDTSKIWKRYVRDEGVQGGFGLGLNIVQSICVKNGVEYGVKSELGKGSVFTYKFSPYSKSLLD</sequence>
<dbReference type="InterPro" id="IPR004358">
    <property type="entry name" value="Sig_transdc_His_kin-like_C"/>
</dbReference>
<dbReference type="Pfam" id="PF00512">
    <property type="entry name" value="HisKA"/>
    <property type="match status" value="1"/>
</dbReference>
<evidence type="ECO:0000256" key="1">
    <source>
        <dbReference type="ARBA" id="ARBA00000085"/>
    </source>
</evidence>
<dbReference type="EC" id="2.7.13.3" evidence="2"/>
<evidence type="ECO:0000256" key="3">
    <source>
        <dbReference type="ARBA" id="ARBA00022553"/>
    </source>
</evidence>
<keyword evidence="10" id="KW-1185">Reference proteome</keyword>
<keyword evidence="7" id="KW-0812">Transmembrane</keyword>
<dbReference type="GO" id="GO:0004721">
    <property type="term" value="F:phosphoprotein phosphatase activity"/>
    <property type="evidence" value="ECO:0007669"/>
    <property type="project" value="TreeGrafter"/>
</dbReference>
<keyword evidence="5 9" id="KW-0418">Kinase</keyword>
<dbReference type="RefSeq" id="WP_185897707.1">
    <property type="nucleotide sequence ID" value="NZ_JACLZK010000001.1"/>
</dbReference>
<reference evidence="9 10" key="1">
    <citation type="submission" date="2020-08" db="EMBL/GenBank/DDBJ databases">
        <title>Complete genome and description of Campylobacter massiliensis Marseille-Q3452 sp. nov.</title>
        <authorList>
            <person name="Antezack A."/>
        </authorList>
    </citation>
    <scope>NUCLEOTIDE SEQUENCE [LARGE SCALE GENOMIC DNA]</scope>
    <source>
        <strain evidence="9 10">Marseille-Q3452</strain>
    </source>
</reference>
<keyword evidence="6" id="KW-0902">Two-component regulatory system</keyword>
<dbReference type="GO" id="GO:0000155">
    <property type="term" value="F:phosphorelay sensor kinase activity"/>
    <property type="evidence" value="ECO:0007669"/>
    <property type="project" value="InterPro"/>
</dbReference>
<comment type="catalytic activity">
    <reaction evidence="1">
        <text>ATP + protein L-histidine = ADP + protein N-phospho-L-histidine.</text>
        <dbReference type="EC" id="2.7.13.3"/>
    </reaction>
</comment>
<comment type="caution">
    <text evidence="9">The sequence shown here is derived from an EMBL/GenBank/DDBJ whole genome shotgun (WGS) entry which is preliminary data.</text>
</comment>
<feature type="transmembrane region" description="Helical" evidence="7">
    <location>
        <begin position="125"/>
        <end position="148"/>
    </location>
</feature>
<dbReference type="SUPFAM" id="SSF47384">
    <property type="entry name" value="Homodimeric domain of signal transducing histidine kinase"/>
    <property type="match status" value="1"/>
</dbReference>
<dbReference type="SMART" id="SM00387">
    <property type="entry name" value="HATPase_c"/>
    <property type="match status" value="1"/>
</dbReference>
<dbReference type="Proteomes" id="UP000552683">
    <property type="component" value="Unassembled WGS sequence"/>
</dbReference>
<dbReference type="PANTHER" id="PTHR45453">
    <property type="entry name" value="PHOSPHATE REGULON SENSOR PROTEIN PHOR"/>
    <property type="match status" value="1"/>
</dbReference>
<evidence type="ECO:0000259" key="8">
    <source>
        <dbReference type="PROSITE" id="PS50109"/>
    </source>
</evidence>
<feature type="domain" description="Histidine kinase" evidence="8">
    <location>
        <begin position="168"/>
        <end position="369"/>
    </location>
</feature>
<dbReference type="Gene3D" id="3.30.565.10">
    <property type="entry name" value="Histidine kinase-like ATPase, C-terminal domain"/>
    <property type="match status" value="1"/>
</dbReference>
<dbReference type="InterPro" id="IPR050351">
    <property type="entry name" value="BphY/WalK/GraS-like"/>
</dbReference>
<gene>
    <name evidence="9" type="ORF">H7R39_01755</name>
</gene>
<dbReference type="InterPro" id="IPR036097">
    <property type="entry name" value="HisK_dim/P_sf"/>
</dbReference>
<name>A0A842J2K0_9BACT</name>
<organism evidence="9 10">
    <name type="scientific">Campylobacter massiliensis</name>
    <dbReference type="NCBI Taxonomy" id="2762557"/>
    <lineage>
        <taxon>Bacteria</taxon>
        <taxon>Pseudomonadati</taxon>
        <taxon>Campylobacterota</taxon>
        <taxon>Epsilonproteobacteria</taxon>
        <taxon>Campylobacterales</taxon>
        <taxon>Campylobacteraceae</taxon>
        <taxon>Campylobacter</taxon>
    </lineage>
</organism>
<dbReference type="Gene3D" id="1.10.287.130">
    <property type="match status" value="1"/>
</dbReference>
<dbReference type="GO" id="GO:0005886">
    <property type="term" value="C:plasma membrane"/>
    <property type="evidence" value="ECO:0007669"/>
    <property type="project" value="TreeGrafter"/>
</dbReference>
<evidence type="ECO:0000256" key="2">
    <source>
        <dbReference type="ARBA" id="ARBA00012438"/>
    </source>
</evidence>
<dbReference type="InterPro" id="IPR003661">
    <property type="entry name" value="HisK_dim/P_dom"/>
</dbReference>
<dbReference type="AlphaFoldDB" id="A0A842J2K0"/>
<dbReference type="PANTHER" id="PTHR45453:SF1">
    <property type="entry name" value="PHOSPHATE REGULON SENSOR PROTEIN PHOR"/>
    <property type="match status" value="1"/>
</dbReference>
<dbReference type="PROSITE" id="PS50109">
    <property type="entry name" value="HIS_KIN"/>
    <property type="match status" value="1"/>
</dbReference>
<evidence type="ECO:0000256" key="5">
    <source>
        <dbReference type="ARBA" id="ARBA00022777"/>
    </source>
</evidence>
<evidence type="ECO:0000313" key="10">
    <source>
        <dbReference type="Proteomes" id="UP000552683"/>
    </source>
</evidence>
<evidence type="ECO:0000256" key="4">
    <source>
        <dbReference type="ARBA" id="ARBA00022679"/>
    </source>
</evidence>
<dbReference type="GO" id="GO:0016036">
    <property type="term" value="P:cellular response to phosphate starvation"/>
    <property type="evidence" value="ECO:0007669"/>
    <property type="project" value="TreeGrafter"/>
</dbReference>
<evidence type="ECO:0000313" key="9">
    <source>
        <dbReference type="EMBL" id="MBC2882016.1"/>
    </source>
</evidence>
<feature type="transmembrane region" description="Helical" evidence="7">
    <location>
        <begin position="6"/>
        <end position="27"/>
    </location>
</feature>
<keyword evidence="4" id="KW-0808">Transferase</keyword>
<evidence type="ECO:0000256" key="6">
    <source>
        <dbReference type="ARBA" id="ARBA00023012"/>
    </source>
</evidence>
<dbReference type="InterPro" id="IPR003594">
    <property type="entry name" value="HATPase_dom"/>
</dbReference>
<evidence type="ECO:0000256" key="7">
    <source>
        <dbReference type="SAM" id="Phobius"/>
    </source>
</evidence>
<dbReference type="InterPro" id="IPR036890">
    <property type="entry name" value="HATPase_C_sf"/>
</dbReference>
<protein>
    <recommendedName>
        <fullName evidence="2">histidine kinase</fullName>
        <ecNumber evidence="2">2.7.13.3</ecNumber>
    </recommendedName>
</protein>
<dbReference type="Pfam" id="PF02518">
    <property type="entry name" value="HATPase_c"/>
    <property type="match status" value="1"/>
</dbReference>
<dbReference type="EMBL" id="JACLZK010000001">
    <property type="protein sequence ID" value="MBC2882016.1"/>
    <property type="molecule type" value="Genomic_DNA"/>
</dbReference>
<dbReference type="PRINTS" id="PR00344">
    <property type="entry name" value="BCTRLSENSOR"/>
</dbReference>
<keyword evidence="3" id="KW-0597">Phosphoprotein</keyword>
<dbReference type="CDD" id="cd00082">
    <property type="entry name" value="HisKA"/>
    <property type="match status" value="1"/>
</dbReference>
<keyword evidence="7" id="KW-0472">Membrane</keyword>
<proteinExistence type="predicted"/>
<keyword evidence="7" id="KW-1133">Transmembrane helix</keyword>
<dbReference type="SMART" id="SM00388">
    <property type="entry name" value="HisKA"/>
    <property type="match status" value="1"/>
</dbReference>
<dbReference type="InterPro" id="IPR005467">
    <property type="entry name" value="His_kinase_dom"/>
</dbReference>
<accession>A0A842J2K0</accession>
<dbReference type="SUPFAM" id="SSF55874">
    <property type="entry name" value="ATPase domain of HSP90 chaperone/DNA topoisomerase II/histidine kinase"/>
    <property type="match status" value="1"/>
</dbReference>